<dbReference type="InterPro" id="IPR007848">
    <property type="entry name" value="Small_mtfrase_dom"/>
</dbReference>
<evidence type="ECO:0000313" key="8">
    <source>
        <dbReference type="EMBL" id="GHD25675.1"/>
    </source>
</evidence>
<feature type="binding site" evidence="5">
    <location>
        <position position="139"/>
    </location>
    <ligand>
        <name>S-adenosyl-L-methionine</name>
        <dbReference type="ChEBI" id="CHEBI:59789"/>
    </ligand>
</feature>
<dbReference type="NCBIfam" id="TIGR00536">
    <property type="entry name" value="hemK_fam"/>
    <property type="match status" value="1"/>
</dbReference>
<evidence type="ECO:0000256" key="5">
    <source>
        <dbReference type="HAMAP-Rule" id="MF_02126"/>
    </source>
</evidence>
<gene>
    <name evidence="5 8" type="primary">prmC</name>
    <name evidence="8" type="ORF">GCM10007053_01780</name>
</gene>
<proteinExistence type="inferred from homology"/>
<dbReference type="GO" id="GO:0102559">
    <property type="term" value="F:peptide chain release factor N(5)-glutamine methyltransferase activity"/>
    <property type="evidence" value="ECO:0007669"/>
    <property type="project" value="UniProtKB-EC"/>
</dbReference>
<keyword evidence="3 5" id="KW-0949">S-adenosyl-L-methionine</keyword>
<dbReference type="InterPro" id="IPR050320">
    <property type="entry name" value="N5-glutamine_MTase"/>
</dbReference>
<evidence type="ECO:0000256" key="3">
    <source>
        <dbReference type="ARBA" id="ARBA00022691"/>
    </source>
</evidence>
<dbReference type="EC" id="2.1.1.297" evidence="5"/>
<evidence type="ECO:0000256" key="2">
    <source>
        <dbReference type="ARBA" id="ARBA00022679"/>
    </source>
</evidence>
<dbReference type="PROSITE" id="PS00092">
    <property type="entry name" value="N6_MTASE"/>
    <property type="match status" value="1"/>
</dbReference>
<evidence type="ECO:0000259" key="7">
    <source>
        <dbReference type="Pfam" id="PF17827"/>
    </source>
</evidence>
<dbReference type="InterPro" id="IPR029063">
    <property type="entry name" value="SAM-dependent_MTases_sf"/>
</dbReference>
<reference evidence="8" key="1">
    <citation type="journal article" date="2014" name="Int. J. Syst. Evol. Microbiol.">
        <title>Complete genome sequence of Corynebacterium casei LMG S-19264T (=DSM 44701T), isolated from a smear-ripened cheese.</title>
        <authorList>
            <consortium name="US DOE Joint Genome Institute (JGI-PGF)"/>
            <person name="Walter F."/>
            <person name="Albersmeier A."/>
            <person name="Kalinowski J."/>
            <person name="Ruckert C."/>
        </authorList>
    </citation>
    <scope>NUCLEOTIDE SEQUENCE</scope>
    <source>
        <strain evidence="8">KCTC 23430</strain>
    </source>
</reference>
<feature type="binding site" evidence="5">
    <location>
        <begin position="182"/>
        <end position="185"/>
    </location>
    <ligand>
        <name>substrate</name>
    </ligand>
</feature>
<comment type="function">
    <text evidence="5">Methylates the class 1 translation termination release factors RF1/PrfA and RF2/PrfB on the glutamine residue of the universally conserved GGQ motif.</text>
</comment>
<dbReference type="AlphaFoldDB" id="A0A918XD76"/>
<dbReference type="InterPro" id="IPR040758">
    <property type="entry name" value="PrmC_N"/>
</dbReference>
<reference evidence="8" key="2">
    <citation type="submission" date="2020-09" db="EMBL/GenBank/DDBJ databases">
        <authorList>
            <person name="Sun Q."/>
            <person name="Kim S."/>
        </authorList>
    </citation>
    <scope>NUCLEOTIDE SEQUENCE</scope>
    <source>
        <strain evidence="8">KCTC 23430</strain>
    </source>
</reference>
<dbReference type="Pfam" id="PF17827">
    <property type="entry name" value="PrmC_N"/>
    <property type="match status" value="1"/>
</dbReference>
<evidence type="ECO:0000313" key="9">
    <source>
        <dbReference type="Proteomes" id="UP000644693"/>
    </source>
</evidence>
<feature type="binding site" evidence="5">
    <location>
        <position position="167"/>
    </location>
    <ligand>
        <name>S-adenosyl-L-methionine</name>
        <dbReference type="ChEBI" id="CHEBI:59789"/>
    </ligand>
</feature>
<dbReference type="InterPro" id="IPR019874">
    <property type="entry name" value="RF_methyltr_PrmC"/>
</dbReference>
<dbReference type="EMBL" id="BMYM01000001">
    <property type="protein sequence ID" value="GHD25675.1"/>
    <property type="molecule type" value="Genomic_DNA"/>
</dbReference>
<dbReference type="RefSeq" id="WP_189474282.1">
    <property type="nucleotide sequence ID" value="NZ_BMYM01000001.1"/>
</dbReference>
<dbReference type="HAMAP" id="MF_02126">
    <property type="entry name" value="RF_methyltr_PrmC"/>
    <property type="match status" value="1"/>
</dbReference>
<dbReference type="Gene3D" id="3.40.50.150">
    <property type="entry name" value="Vaccinia Virus protein VP39"/>
    <property type="match status" value="1"/>
</dbReference>
<name>A0A918XD76_9GAMM</name>
<dbReference type="PANTHER" id="PTHR18895:SF74">
    <property type="entry name" value="MTRF1L RELEASE FACTOR GLUTAMINE METHYLTRANSFERASE"/>
    <property type="match status" value="1"/>
</dbReference>
<dbReference type="Gene3D" id="1.10.8.10">
    <property type="entry name" value="DNA helicase RuvA subunit, C-terminal domain"/>
    <property type="match status" value="1"/>
</dbReference>
<dbReference type="GO" id="GO:0032259">
    <property type="term" value="P:methylation"/>
    <property type="evidence" value="ECO:0007669"/>
    <property type="project" value="UniProtKB-KW"/>
</dbReference>
<feature type="domain" description="Methyltransferase small" evidence="6">
    <location>
        <begin position="107"/>
        <end position="190"/>
    </location>
</feature>
<comment type="caution">
    <text evidence="8">The sequence shown here is derived from an EMBL/GenBank/DDBJ whole genome shotgun (WGS) entry which is preliminary data.</text>
</comment>
<sequence>MATVKSLLDAGSDLPGESALRDAEILLCHCIDRTRTYLYTWPEESVDAQAAAQYMGLLERRRDGEPIAYITGKREFWSLELAVNPHTLIPRPETETLVEWALQLALPAQAEVLDLGTGSGAIALALASERRAWTVHAVDNSEGAVACALSNAQRLALANVSCKRSDWFAALGNQRYHLIVANPPYVSPGDPHLAQGDLRFEPASALAADNAGLADLEHIVVKSPNYLQSNGWLLLEHGYDQAAAVEDMLSARGFCDVSTRADLAGQARITGGRYAG</sequence>
<feature type="binding site" evidence="5">
    <location>
        <begin position="116"/>
        <end position="120"/>
    </location>
    <ligand>
        <name>S-adenosyl-L-methionine</name>
        <dbReference type="ChEBI" id="CHEBI:59789"/>
    </ligand>
</feature>
<dbReference type="NCBIfam" id="TIGR03534">
    <property type="entry name" value="RF_mod_PrmC"/>
    <property type="match status" value="1"/>
</dbReference>
<keyword evidence="1 5" id="KW-0489">Methyltransferase</keyword>
<evidence type="ECO:0000256" key="4">
    <source>
        <dbReference type="ARBA" id="ARBA00048391"/>
    </source>
</evidence>
<comment type="similarity">
    <text evidence="5">Belongs to the protein N5-glutamine methyltransferase family. PrmC subfamily.</text>
</comment>
<dbReference type="Pfam" id="PF05175">
    <property type="entry name" value="MTS"/>
    <property type="match status" value="1"/>
</dbReference>
<evidence type="ECO:0000256" key="1">
    <source>
        <dbReference type="ARBA" id="ARBA00022603"/>
    </source>
</evidence>
<dbReference type="SUPFAM" id="SSF53335">
    <property type="entry name" value="S-adenosyl-L-methionine-dependent methyltransferases"/>
    <property type="match status" value="1"/>
</dbReference>
<dbReference type="CDD" id="cd02440">
    <property type="entry name" value="AdoMet_MTases"/>
    <property type="match status" value="1"/>
</dbReference>
<evidence type="ECO:0000259" key="6">
    <source>
        <dbReference type="Pfam" id="PF05175"/>
    </source>
</evidence>
<dbReference type="InterPro" id="IPR002052">
    <property type="entry name" value="DNA_methylase_N6_adenine_CS"/>
</dbReference>
<protein>
    <recommendedName>
        <fullName evidence="5">Release factor glutamine methyltransferase</fullName>
        <shortName evidence="5">RF MTase</shortName>
        <ecNumber evidence="5">2.1.1.297</ecNumber>
    </recommendedName>
    <alternativeName>
        <fullName evidence="5">N5-glutamine methyltransferase PrmC</fullName>
    </alternativeName>
    <alternativeName>
        <fullName evidence="5">Protein-(glutamine-N5) MTase PrmC</fullName>
    </alternativeName>
    <alternativeName>
        <fullName evidence="5">Protein-glutamine N-methyltransferase PrmC</fullName>
    </alternativeName>
</protein>
<dbReference type="FunFam" id="3.40.50.150:FF:000053">
    <property type="entry name" value="Release factor glutamine methyltransferase"/>
    <property type="match status" value="1"/>
</dbReference>
<comment type="catalytic activity">
    <reaction evidence="4 5">
        <text>L-glutaminyl-[peptide chain release factor] + S-adenosyl-L-methionine = N(5)-methyl-L-glutaminyl-[peptide chain release factor] + S-adenosyl-L-homocysteine + H(+)</text>
        <dbReference type="Rhea" id="RHEA:42896"/>
        <dbReference type="Rhea" id="RHEA-COMP:10271"/>
        <dbReference type="Rhea" id="RHEA-COMP:10272"/>
        <dbReference type="ChEBI" id="CHEBI:15378"/>
        <dbReference type="ChEBI" id="CHEBI:30011"/>
        <dbReference type="ChEBI" id="CHEBI:57856"/>
        <dbReference type="ChEBI" id="CHEBI:59789"/>
        <dbReference type="ChEBI" id="CHEBI:61891"/>
        <dbReference type="EC" id="2.1.1.297"/>
    </reaction>
</comment>
<keyword evidence="2 5" id="KW-0808">Transferase</keyword>
<accession>A0A918XD76</accession>
<feature type="binding site" evidence="5">
    <location>
        <position position="182"/>
    </location>
    <ligand>
        <name>S-adenosyl-L-methionine</name>
        <dbReference type="ChEBI" id="CHEBI:59789"/>
    </ligand>
</feature>
<organism evidence="8 9">
    <name type="scientific">Parahalioglobus pacificus</name>
    <dbReference type="NCBI Taxonomy" id="930806"/>
    <lineage>
        <taxon>Bacteria</taxon>
        <taxon>Pseudomonadati</taxon>
        <taxon>Pseudomonadota</taxon>
        <taxon>Gammaproteobacteria</taxon>
        <taxon>Cellvibrionales</taxon>
        <taxon>Halieaceae</taxon>
        <taxon>Parahalioglobus</taxon>
    </lineage>
</organism>
<dbReference type="Proteomes" id="UP000644693">
    <property type="component" value="Unassembled WGS sequence"/>
</dbReference>
<dbReference type="GO" id="GO:0003676">
    <property type="term" value="F:nucleic acid binding"/>
    <property type="evidence" value="ECO:0007669"/>
    <property type="project" value="InterPro"/>
</dbReference>
<keyword evidence="9" id="KW-1185">Reference proteome</keyword>
<dbReference type="InterPro" id="IPR004556">
    <property type="entry name" value="HemK-like"/>
</dbReference>
<dbReference type="PANTHER" id="PTHR18895">
    <property type="entry name" value="HEMK METHYLTRANSFERASE"/>
    <property type="match status" value="1"/>
</dbReference>
<feature type="domain" description="Release factor glutamine methyltransferase N-terminal" evidence="7">
    <location>
        <begin position="17"/>
        <end position="72"/>
    </location>
</feature>